<evidence type="ECO:0000256" key="3">
    <source>
        <dbReference type="ARBA" id="ARBA00022960"/>
    </source>
</evidence>
<dbReference type="Pfam" id="PF04085">
    <property type="entry name" value="MreC"/>
    <property type="match status" value="1"/>
</dbReference>
<evidence type="ECO:0000256" key="5">
    <source>
        <dbReference type="SAM" id="Phobius"/>
    </source>
</evidence>
<dbReference type="InterPro" id="IPR042177">
    <property type="entry name" value="Cell/Rod_1"/>
</dbReference>
<evidence type="ECO:0000256" key="2">
    <source>
        <dbReference type="ARBA" id="ARBA00013855"/>
    </source>
</evidence>
<dbReference type="InterPro" id="IPR007221">
    <property type="entry name" value="MreC"/>
</dbReference>
<dbReference type="AlphaFoldDB" id="A0A2H0N5L7"/>
<evidence type="ECO:0000313" key="7">
    <source>
        <dbReference type="EMBL" id="PIR03396.1"/>
    </source>
</evidence>
<dbReference type="Gene3D" id="2.40.10.340">
    <property type="entry name" value="Rod shape-determining protein MreC, domain 1"/>
    <property type="match status" value="1"/>
</dbReference>
<dbReference type="Gene3D" id="2.40.10.350">
    <property type="entry name" value="Rod shape-determining protein MreC, domain 2"/>
    <property type="match status" value="1"/>
</dbReference>
<protein>
    <recommendedName>
        <fullName evidence="2">Cell shape-determining protein MreC</fullName>
    </recommendedName>
    <alternativeName>
        <fullName evidence="4">Cell shape protein MreC</fullName>
    </alternativeName>
</protein>
<evidence type="ECO:0000313" key="8">
    <source>
        <dbReference type="Proteomes" id="UP000229782"/>
    </source>
</evidence>
<dbReference type="InterPro" id="IPR042175">
    <property type="entry name" value="Cell/Rod_MreC_2"/>
</dbReference>
<organism evidence="7 8">
    <name type="scientific">Candidatus Magasanikbacteria bacterium CG11_big_fil_rev_8_21_14_0_20_43_7</name>
    <dbReference type="NCBI Taxonomy" id="1974654"/>
    <lineage>
        <taxon>Bacteria</taxon>
        <taxon>Candidatus Magasanikiibacteriota</taxon>
    </lineage>
</organism>
<keyword evidence="5" id="KW-1133">Transmembrane helix</keyword>
<comment type="similarity">
    <text evidence="1">Belongs to the MreC family.</text>
</comment>
<evidence type="ECO:0000256" key="4">
    <source>
        <dbReference type="ARBA" id="ARBA00032089"/>
    </source>
</evidence>
<evidence type="ECO:0000256" key="1">
    <source>
        <dbReference type="ARBA" id="ARBA00009369"/>
    </source>
</evidence>
<dbReference type="EMBL" id="PCWM01000012">
    <property type="protein sequence ID" value="PIR03396.1"/>
    <property type="molecule type" value="Genomic_DNA"/>
</dbReference>
<gene>
    <name evidence="7" type="ORF">COV60_00600</name>
</gene>
<comment type="caution">
    <text evidence="7">The sequence shown here is derived from an EMBL/GenBank/DDBJ whole genome shotgun (WGS) entry which is preliminary data.</text>
</comment>
<sequence length="276" mass="30618">MNVGYMNQPRFFRTGSIVLLIIMCVILFHILGVLTFIERPLANVLHLASREVYTLNVWEQDTFVPYTMDEEELRIAFLAVQKKYRNAIVDETACTLLKEEHVNIKKQLAFFAEKEWVYITTRVTGKRIDPFESGVVLFLPDAARVVSIGAPVITADGIFVGIVTQIEGDVVSVRLLDDGRTKVGGALLNNEKTVGVVEGGFGKSIRMNFIPQHENISVGDIVVSSGLSEHVPYGLPIGTVESVEKEPYQPFQSATITPLVNPNTLSIVSIIIEKEI</sequence>
<accession>A0A2H0N5L7</accession>
<name>A0A2H0N5L7_9BACT</name>
<feature type="transmembrane region" description="Helical" evidence="5">
    <location>
        <begin position="12"/>
        <end position="37"/>
    </location>
</feature>
<evidence type="ECO:0000259" key="6">
    <source>
        <dbReference type="Pfam" id="PF04085"/>
    </source>
</evidence>
<dbReference type="InterPro" id="IPR055342">
    <property type="entry name" value="MreC_beta-barrel_core"/>
</dbReference>
<keyword evidence="5" id="KW-0472">Membrane</keyword>
<dbReference type="PANTHER" id="PTHR34138:SF1">
    <property type="entry name" value="CELL SHAPE-DETERMINING PROTEIN MREC"/>
    <property type="match status" value="1"/>
</dbReference>
<dbReference type="GO" id="GO:0008360">
    <property type="term" value="P:regulation of cell shape"/>
    <property type="evidence" value="ECO:0007669"/>
    <property type="project" value="UniProtKB-KW"/>
</dbReference>
<dbReference type="GO" id="GO:0005886">
    <property type="term" value="C:plasma membrane"/>
    <property type="evidence" value="ECO:0007669"/>
    <property type="project" value="TreeGrafter"/>
</dbReference>
<dbReference type="PANTHER" id="PTHR34138">
    <property type="entry name" value="CELL SHAPE-DETERMINING PROTEIN MREC"/>
    <property type="match status" value="1"/>
</dbReference>
<keyword evidence="3" id="KW-0133">Cell shape</keyword>
<proteinExistence type="inferred from homology"/>
<keyword evidence="5" id="KW-0812">Transmembrane</keyword>
<feature type="domain" description="Rod shape-determining protein MreC beta-barrel core" evidence="6">
    <location>
        <begin position="146"/>
        <end position="271"/>
    </location>
</feature>
<dbReference type="Proteomes" id="UP000229782">
    <property type="component" value="Unassembled WGS sequence"/>
</dbReference>
<reference evidence="7 8" key="1">
    <citation type="submission" date="2017-09" db="EMBL/GenBank/DDBJ databases">
        <title>Depth-based differentiation of microbial function through sediment-hosted aquifers and enrichment of novel symbionts in the deep terrestrial subsurface.</title>
        <authorList>
            <person name="Probst A.J."/>
            <person name="Ladd B."/>
            <person name="Jarett J.K."/>
            <person name="Geller-Mcgrath D.E."/>
            <person name="Sieber C.M."/>
            <person name="Emerson J.B."/>
            <person name="Anantharaman K."/>
            <person name="Thomas B.C."/>
            <person name="Malmstrom R."/>
            <person name="Stieglmeier M."/>
            <person name="Klingl A."/>
            <person name="Woyke T."/>
            <person name="Ryan C.M."/>
            <person name="Banfield J.F."/>
        </authorList>
    </citation>
    <scope>NUCLEOTIDE SEQUENCE [LARGE SCALE GENOMIC DNA]</scope>
    <source>
        <strain evidence="7">CG11_big_fil_rev_8_21_14_0_20_43_7</strain>
    </source>
</reference>